<dbReference type="AlphaFoldDB" id="A0A2S8GRB7"/>
<evidence type="ECO:0000313" key="2">
    <source>
        <dbReference type="EMBL" id="PQO46978.1"/>
    </source>
</evidence>
<proteinExistence type="predicted"/>
<dbReference type="OrthoDB" id="7156875at2"/>
<name>A0A2S8GRB7_9BACT</name>
<dbReference type="InterPro" id="IPR033803">
    <property type="entry name" value="CBD-like_Golvesin-Xly"/>
</dbReference>
<dbReference type="RefSeq" id="WP_105334428.1">
    <property type="nucleotide sequence ID" value="NZ_PUHZ01000006.1"/>
</dbReference>
<evidence type="ECO:0000259" key="1">
    <source>
        <dbReference type="Pfam" id="PF25275"/>
    </source>
</evidence>
<comment type="caution">
    <text evidence="2">The sequence shown here is derived from an EMBL/GenBank/DDBJ whole genome shotgun (WGS) entry which is preliminary data.</text>
</comment>
<accession>A0A2S8GRB7</accession>
<reference evidence="2 3" key="1">
    <citation type="submission" date="2018-02" db="EMBL/GenBank/DDBJ databases">
        <title>Comparative genomes isolates from brazilian mangrove.</title>
        <authorList>
            <person name="Araujo J.E."/>
            <person name="Taketani R.G."/>
            <person name="Silva M.C.P."/>
            <person name="Loureco M.V."/>
            <person name="Andreote F.D."/>
        </authorList>
    </citation>
    <scope>NUCLEOTIDE SEQUENCE [LARGE SCALE GENOMIC DNA]</scope>
    <source>
        <strain evidence="2 3">Nap-Phe MGV</strain>
    </source>
</reference>
<dbReference type="EMBL" id="PUHZ01000006">
    <property type="protein sequence ID" value="PQO46978.1"/>
    <property type="molecule type" value="Genomic_DNA"/>
</dbReference>
<organism evidence="2 3">
    <name type="scientific">Blastopirellula marina</name>
    <dbReference type="NCBI Taxonomy" id="124"/>
    <lineage>
        <taxon>Bacteria</taxon>
        <taxon>Pseudomonadati</taxon>
        <taxon>Planctomycetota</taxon>
        <taxon>Planctomycetia</taxon>
        <taxon>Pirellulales</taxon>
        <taxon>Pirellulaceae</taxon>
        <taxon>Blastopirellula</taxon>
    </lineage>
</organism>
<feature type="domain" description="Golvesin/Xly CBD-like" evidence="1">
    <location>
        <begin position="10"/>
        <end position="135"/>
    </location>
</feature>
<gene>
    <name evidence="2" type="ORF">C5Y93_05635</name>
</gene>
<evidence type="ECO:0000313" key="3">
    <source>
        <dbReference type="Proteomes" id="UP000237819"/>
    </source>
</evidence>
<sequence>MTIASLKGIVVDDDAAQLEGDWQANNVVGPFVADGYRHDADSDKGKLAARFETALKPGTYEVRLAFQAHANRAQKVPVTILHQDGTTVKNINQRGKTSPENLFASLGTFHFGRQGTVVISNEGTQGHVAIDAVQFLPQEVVEPK</sequence>
<dbReference type="Pfam" id="PF25275">
    <property type="entry name" value="Golvesin_C"/>
    <property type="match status" value="1"/>
</dbReference>
<protein>
    <recommendedName>
        <fullName evidence="1">Golvesin/Xly CBD-like domain-containing protein</fullName>
    </recommendedName>
</protein>
<dbReference type="Proteomes" id="UP000237819">
    <property type="component" value="Unassembled WGS sequence"/>
</dbReference>